<dbReference type="SUPFAM" id="SSF46689">
    <property type="entry name" value="Homeodomain-like"/>
    <property type="match status" value="1"/>
</dbReference>
<organism evidence="7 8">
    <name type="scientific">Methylocella silvestris</name>
    <dbReference type="NCBI Taxonomy" id="199596"/>
    <lineage>
        <taxon>Bacteria</taxon>
        <taxon>Pseudomonadati</taxon>
        <taxon>Pseudomonadota</taxon>
        <taxon>Alphaproteobacteria</taxon>
        <taxon>Hyphomicrobiales</taxon>
        <taxon>Beijerinckiaceae</taxon>
        <taxon>Methylocella</taxon>
    </lineage>
</organism>
<feature type="DNA-binding region" description="H-T-H motif" evidence="4">
    <location>
        <begin position="48"/>
        <end position="67"/>
    </location>
</feature>
<feature type="domain" description="HTH tetR-type" evidence="6">
    <location>
        <begin position="25"/>
        <end position="85"/>
    </location>
</feature>
<dbReference type="Pfam" id="PF00440">
    <property type="entry name" value="TetR_N"/>
    <property type="match status" value="1"/>
</dbReference>
<accession>A0A2J7TFT0</accession>
<evidence type="ECO:0000256" key="3">
    <source>
        <dbReference type="ARBA" id="ARBA00023163"/>
    </source>
</evidence>
<evidence type="ECO:0000256" key="4">
    <source>
        <dbReference type="PROSITE-ProRule" id="PRU00335"/>
    </source>
</evidence>
<keyword evidence="2 4" id="KW-0238">DNA-binding</keyword>
<dbReference type="Proteomes" id="UP000236286">
    <property type="component" value="Unassembled WGS sequence"/>
</dbReference>
<dbReference type="PROSITE" id="PS50977">
    <property type="entry name" value="HTH_TETR_2"/>
    <property type="match status" value="1"/>
</dbReference>
<dbReference type="FunFam" id="1.10.10.60:FF:000141">
    <property type="entry name" value="TetR family transcriptional regulator"/>
    <property type="match status" value="1"/>
</dbReference>
<dbReference type="InterPro" id="IPR050109">
    <property type="entry name" value="HTH-type_TetR-like_transc_reg"/>
</dbReference>
<feature type="region of interest" description="Disordered" evidence="5">
    <location>
        <begin position="1"/>
        <end position="20"/>
    </location>
</feature>
<dbReference type="PRINTS" id="PR00455">
    <property type="entry name" value="HTHTETR"/>
</dbReference>
<reference evidence="7 8" key="1">
    <citation type="submission" date="2017-10" db="EMBL/GenBank/DDBJ databases">
        <title>Genome announcement of Methylocella silvestris TVC from permafrost.</title>
        <authorList>
            <person name="Wang J."/>
            <person name="Geng K."/>
            <person name="Ul-Haque F."/>
            <person name="Crombie A.T."/>
            <person name="Street L.E."/>
            <person name="Wookey P.A."/>
            <person name="Murrell J.C."/>
            <person name="Pratscher J."/>
        </authorList>
    </citation>
    <scope>NUCLEOTIDE SEQUENCE [LARGE SCALE GENOMIC DNA]</scope>
    <source>
        <strain evidence="7 8">TVC</strain>
    </source>
</reference>
<evidence type="ECO:0000259" key="6">
    <source>
        <dbReference type="PROSITE" id="PS50977"/>
    </source>
</evidence>
<dbReference type="Gene3D" id="1.10.357.10">
    <property type="entry name" value="Tetracycline Repressor, domain 2"/>
    <property type="match status" value="1"/>
</dbReference>
<dbReference type="GO" id="GO:0000976">
    <property type="term" value="F:transcription cis-regulatory region binding"/>
    <property type="evidence" value="ECO:0007669"/>
    <property type="project" value="TreeGrafter"/>
</dbReference>
<dbReference type="GO" id="GO:0003700">
    <property type="term" value="F:DNA-binding transcription factor activity"/>
    <property type="evidence" value="ECO:0007669"/>
    <property type="project" value="TreeGrafter"/>
</dbReference>
<comment type="caution">
    <text evidence="7">The sequence shown here is derived from an EMBL/GenBank/DDBJ whole genome shotgun (WGS) entry which is preliminary data.</text>
</comment>
<dbReference type="SUPFAM" id="SSF48498">
    <property type="entry name" value="Tetracyclin repressor-like, C-terminal domain"/>
    <property type="match status" value="1"/>
</dbReference>
<dbReference type="AlphaFoldDB" id="A0A2J7TFT0"/>
<dbReference type="InterPro" id="IPR001647">
    <property type="entry name" value="HTH_TetR"/>
</dbReference>
<gene>
    <name evidence="7" type="ORF">CR492_12990</name>
</gene>
<dbReference type="Pfam" id="PF14246">
    <property type="entry name" value="TetR_C_7"/>
    <property type="match status" value="1"/>
</dbReference>
<name>A0A2J7TFT0_METSI</name>
<dbReference type="RefSeq" id="WP_102844171.1">
    <property type="nucleotide sequence ID" value="NZ_PDZR01000014.1"/>
</dbReference>
<keyword evidence="1" id="KW-0805">Transcription regulation</keyword>
<dbReference type="PANTHER" id="PTHR30055">
    <property type="entry name" value="HTH-TYPE TRANSCRIPTIONAL REGULATOR RUTR"/>
    <property type="match status" value="1"/>
</dbReference>
<evidence type="ECO:0000313" key="7">
    <source>
        <dbReference type="EMBL" id="PNG25627.1"/>
    </source>
</evidence>
<sequence>MKSTAKPKKDARSQKGGRPSISEAKALSGRILEAAAELFLEHGFKGTSTDQIADVAGVTKRTLYARYPGKAALFEAAITSAIDARLDALELSLPVGRDIRSRLIAVSEMLLRWLLTDRNIAMERVVSSEALRFPALARNLHAHGFHRAAAIVEHALFDATKTGEISLDDPAFAADYFMTAVILPPFRRAGLGFIPAELDDPGRDRIRFAVDLFLDGCRRT</sequence>
<protein>
    <submittedName>
        <fullName evidence="7">TetR family transcriptional regulator</fullName>
    </submittedName>
</protein>
<evidence type="ECO:0000256" key="5">
    <source>
        <dbReference type="SAM" id="MobiDB-lite"/>
    </source>
</evidence>
<dbReference type="InterPro" id="IPR009057">
    <property type="entry name" value="Homeodomain-like_sf"/>
</dbReference>
<dbReference type="OrthoDB" id="5292901at2"/>
<evidence type="ECO:0000256" key="1">
    <source>
        <dbReference type="ARBA" id="ARBA00023015"/>
    </source>
</evidence>
<dbReference type="InterPro" id="IPR036271">
    <property type="entry name" value="Tet_transcr_reg_TetR-rel_C_sf"/>
</dbReference>
<dbReference type="PANTHER" id="PTHR30055:SF146">
    <property type="entry name" value="HTH-TYPE TRANSCRIPTIONAL DUAL REGULATOR CECR"/>
    <property type="match status" value="1"/>
</dbReference>
<dbReference type="InterPro" id="IPR039536">
    <property type="entry name" value="TetR_C_Proteobacteria"/>
</dbReference>
<evidence type="ECO:0000256" key="2">
    <source>
        <dbReference type="ARBA" id="ARBA00023125"/>
    </source>
</evidence>
<keyword evidence="3" id="KW-0804">Transcription</keyword>
<dbReference type="EMBL" id="PDZR01000014">
    <property type="protein sequence ID" value="PNG25627.1"/>
    <property type="molecule type" value="Genomic_DNA"/>
</dbReference>
<proteinExistence type="predicted"/>
<dbReference type="Gene3D" id="1.10.10.60">
    <property type="entry name" value="Homeodomain-like"/>
    <property type="match status" value="1"/>
</dbReference>
<evidence type="ECO:0000313" key="8">
    <source>
        <dbReference type="Proteomes" id="UP000236286"/>
    </source>
</evidence>